<dbReference type="EMBL" id="JBANRG010000023">
    <property type="protein sequence ID" value="KAK7455249.1"/>
    <property type="molecule type" value="Genomic_DNA"/>
</dbReference>
<evidence type="ECO:0000313" key="2">
    <source>
        <dbReference type="Proteomes" id="UP001498398"/>
    </source>
</evidence>
<accession>A0ABR1JAU5</accession>
<dbReference type="Proteomes" id="UP001498398">
    <property type="component" value="Unassembled WGS sequence"/>
</dbReference>
<comment type="caution">
    <text evidence="1">The sequence shown here is derived from an EMBL/GenBank/DDBJ whole genome shotgun (WGS) entry which is preliminary data.</text>
</comment>
<reference evidence="1 2" key="1">
    <citation type="submission" date="2024-01" db="EMBL/GenBank/DDBJ databases">
        <title>A draft genome for the cacao thread blight pathogen Marasmiellus scandens.</title>
        <authorList>
            <person name="Baruah I.K."/>
            <person name="Leung J."/>
            <person name="Bukari Y."/>
            <person name="Amoako-Attah I."/>
            <person name="Meinhardt L.W."/>
            <person name="Bailey B.A."/>
            <person name="Cohen S.P."/>
        </authorList>
    </citation>
    <scope>NUCLEOTIDE SEQUENCE [LARGE SCALE GENOMIC DNA]</scope>
    <source>
        <strain evidence="1 2">GH-19</strain>
    </source>
</reference>
<evidence type="ECO:0000313" key="1">
    <source>
        <dbReference type="EMBL" id="KAK7455249.1"/>
    </source>
</evidence>
<gene>
    <name evidence="1" type="ORF">VKT23_011121</name>
</gene>
<name>A0ABR1JAU5_9AGAR</name>
<organism evidence="1 2">
    <name type="scientific">Marasmiellus scandens</name>
    <dbReference type="NCBI Taxonomy" id="2682957"/>
    <lineage>
        <taxon>Eukaryota</taxon>
        <taxon>Fungi</taxon>
        <taxon>Dikarya</taxon>
        <taxon>Basidiomycota</taxon>
        <taxon>Agaricomycotina</taxon>
        <taxon>Agaricomycetes</taxon>
        <taxon>Agaricomycetidae</taxon>
        <taxon>Agaricales</taxon>
        <taxon>Marasmiineae</taxon>
        <taxon>Omphalotaceae</taxon>
        <taxon>Marasmiellus</taxon>
    </lineage>
</organism>
<keyword evidence="2" id="KW-1185">Reference proteome</keyword>
<sequence length="272" mass="31082">MSDYCTPRPVVSTVATRSGLQLIFKITYQQPKSYSFPFSYELQNAAFKDVLCPDLQALKLPMPKMKRCKVIANGCVEMYWMFYDISMLSHLRKKFTDVNAEYIRKLNERKIFKLELLEPSVYRWIETYDYTGCMGSKISREDSDVVHNRSATDVGHIPAATRALSPISSPPTPEMDDGAGENLTLAAQSDYRATKEARRGSPGQQFVTENEDVKEETAMECKMEMADKKLVAVKGEPVEYCFVHSKGCTEQEEGFSLKKEFTEERFGFKEEK</sequence>
<proteinExistence type="predicted"/>
<protein>
    <submittedName>
        <fullName evidence="1">Uncharacterized protein</fullName>
    </submittedName>
</protein>